<dbReference type="Gene3D" id="2.40.30.170">
    <property type="match status" value="1"/>
</dbReference>
<dbReference type="InterPro" id="IPR058634">
    <property type="entry name" value="AaeA-lik-b-barrel"/>
</dbReference>
<dbReference type="InterPro" id="IPR050739">
    <property type="entry name" value="MFP"/>
</dbReference>
<dbReference type="EMBL" id="BAABLF010000006">
    <property type="protein sequence ID" value="GAA5189202.1"/>
    <property type="molecule type" value="Genomic_DNA"/>
</dbReference>
<evidence type="ECO:0000259" key="5">
    <source>
        <dbReference type="Pfam" id="PF25963"/>
    </source>
</evidence>
<dbReference type="Gene3D" id="2.40.50.100">
    <property type="match status" value="1"/>
</dbReference>
<dbReference type="Pfam" id="PF25963">
    <property type="entry name" value="Beta-barrel_AAEA"/>
    <property type="match status" value="1"/>
</dbReference>
<evidence type="ECO:0000313" key="7">
    <source>
        <dbReference type="Proteomes" id="UP001501600"/>
    </source>
</evidence>
<sequence length="363" mass="40169">MSNNDQEKQRAERSVQRITTSLVMVCVVILAWYLAMDRLTPTTDNARIRAFVQPMSSEVSGRLKQLKVKENQEVQRGQLLAQIDPERYKLAVAHAEAELELAGQSVGANTANIAAAQAQLVEAQTNLERIRVDTRRLTTLSEQGYVSQTELDNAVAQEAQAEAAVRGATAALEVAKQTAGISGNNNPQIQRALAALSQAQRNLEDTEIRAPRDGLISNLRYDIGVFSPAGQPLFTFISTKEVWIESYMRENNLTHIRPGDPVELVLDSAPGQVFHGSVITVSRGVTFTGDNVGSLPSPPVTVGWLREPQRFPVLIRIEDKRAEPYLREGGQTDVVIYTEPAGWLITPLAKFWIRLMSLFSYVY</sequence>
<keyword evidence="2" id="KW-0812">Transmembrane</keyword>
<comment type="similarity">
    <text evidence="1">Belongs to the membrane fusion protein (MFP) (TC 8.A.1) family.</text>
</comment>
<dbReference type="InterPro" id="IPR058625">
    <property type="entry name" value="MdtA-like_BSH"/>
</dbReference>
<evidence type="ECO:0000313" key="6">
    <source>
        <dbReference type="EMBL" id="GAA5189202.1"/>
    </source>
</evidence>
<dbReference type="InterPro" id="IPR058624">
    <property type="entry name" value="MdtA-like_HH"/>
</dbReference>
<organism evidence="6 7">
    <name type="scientific">Ferrimonas gelatinilytica</name>
    <dbReference type="NCBI Taxonomy" id="1255257"/>
    <lineage>
        <taxon>Bacteria</taxon>
        <taxon>Pseudomonadati</taxon>
        <taxon>Pseudomonadota</taxon>
        <taxon>Gammaproteobacteria</taxon>
        <taxon>Alteromonadales</taxon>
        <taxon>Ferrimonadaceae</taxon>
        <taxon>Ferrimonas</taxon>
    </lineage>
</organism>
<gene>
    <name evidence="6" type="ORF">GCM10025772_11010</name>
</gene>
<feature type="domain" description="Multidrug resistance protein MdtA-like alpha-helical hairpin" evidence="3">
    <location>
        <begin position="114"/>
        <end position="176"/>
    </location>
</feature>
<proteinExistence type="inferred from homology"/>
<protein>
    <submittedName>
        <fullName evidence="6">HlyD family secretion protein</fullName>
    </submittedName>
</protein>
<dbReference type="Pfam" id="PF25917">
    <property type="entry name" value="BSH_RND"/>
    <property type="match status" value="1"/>
</dbReference>
<evidence type="ECO:0000256" key="2">
    <source>
        <dbReference type="SAM" id="Phobius"/>
    </source>
</evidence>
<evidence type="ECO:0000259" key="4">
    <source>
        <dbReference type="Pfam" id="PF25917"/>
    </source>
</evidence>
<name>A0ABP9S033_9GAMM</name>
<comment type="caution">
    <text evidence="6">The sequence shown here is derived from an EMBL/GenBank/DDBJ whole genome shotgun (WGS) entry which is preliminary data.</text>
</comment>
<dbReference type="PANTHER" id="PTHR30386">
    <property type="entry name" value="MEMBRANE FUSION SUBUNIT OF EMRAB-TOLC MULTIDRUG EFFLUX PUMP"/>
    <property type="match status" value="1"/>
</dbReference>
<reference evidence="7" key="1">
    <citation type="journal article" date="2019" name="Int. J. Syst. Evol. Microbiol.">
        <title>The Global Catalogue of Microorganisms (GCM) 10K type strain sequencing project: providing services to taxonomists for standard genome sequencing and annotation.</title>
        <authorList>
            <consortium name="The Broad Institute Genomics Platform"/>
            <consortium name="The Broad Institute Genome Sequencing Center for Infectious Disease"/>
            <person name="Wu L."/>
            <person name="Ma J."/>
        </authorList>
    </citation>
    <scope>NUCLEOTIDE SEQUENCE [LARGE SCALE GENOMIC DNA]</scope>
    <source>
        <strain evidence="7">JCM 18720</strain>
    </source>
</reference>
<feature type="transmembrane region" description="Helical" evidence="2">
    <location>
        <begin position="18"/>
        <end position="35"/>
    </location>
</feature>
<keyword evidence="2" id="KW-0472">Membrane</keyword>
<feature type="domain" description="Multidrug resistance protein MdtA-like barrel-sandwich hybrid" evidence="4">
    <location>
        <begin position="56"/>
        <end position="235"/>
    </location>
</feature>
<dbReference type="Proteomes" id="UP001501600">
    <property type="component" value="Unassembled WGS sequence"/>
</dbReference>
<dbReference type="Pfam" id="PF25876">
    <property type="entry name" value="HH_MFP_RND"/>
    <property type="match status" value="1"/>
</dbReference>
<keyword evidence="7" id="KW-1185">Reference proteome</keyword>
<keyword evidence="2" id="KW-1133">Transmembrane helix</keyword>
<accession>A0ABP9S033</accession>
<dbReference type="SUPFAM" id="SSF111369">
    <property type="entry name" value="HlyD-like secretion proteins"/>
    <property type="match status" value="3"/>
</dbReference>
<dbReference type="Gene3D" id="1.10.287.470">
    <property type="entry name" value="Helix hairpin bin"/>
    <property type="match status" value="1"/>
</dbReference>
<dbReference type="RefSeq" id="WP_345316044.1">
    <property type="nucleotide sequence ID" value="NZ_BAABLF010000006.1"/>
</dbReference>
<feature type="domain" description="p-hydroxybenzoic acid efflux pump subunit AaeA-like beta-barrel" evidence="5">
    <location>
        <begin position="243"/>
        <end position="336"/>
    </location>
</feature>
<evidence type="ECO:0000259" key="3">
    <source>
        <dbReference type="Pfam" id="PF25876"/>
    </source>
</evidence>
<evidence type="ECO:0000256" key="1">
    <source>
        <dbReference type="ARBA" id="ARBA00009477"/>
    </source>
</evidence>